<name>A0A1C3J9U4_9VIBR</name>
<organism evidence="1 2">
    <name type="scientific">Vibrio celticus</name>
    <dbReference type="NCBI Taxonomy" id="446372"/>
    <lineage>
        <taxon>Bacteria</taxon>
        <taxon>Pseudomonadati</taxon>
        <taxon>Pseudomonadota</taxon>
        <taxon>Gammaproteobacteria</taxon>
        <taxon>Vibrionales</taxon>
        <taxon>Vibrionaceae</taxon>
        <taxon>Vibrio</taxon>
    </lineage>
</organism>
<dbReference type="AlphaFoldDB" id="A0A1C3J9U4"/>
<accession>A0A1C3J9U4</accession>
<proteinExistence type="predicted"/>
<keyword evidence="2" id="KW-1185">Reference proteome</keyword>
<gene>
    <name evidence="1" type="ORF">VCE7224_00676</name>
</gene>
<reference evidence="2" key="1">
    <citation type="submission" date="2016-06" db="EMBL/GenBank/DDBJ databases">
        <authorList>
            <person name="Rodrigo-Torres L."/>
            <person name="Arahal D.R."/>
        </authorList>
    </citation>
    <scope>NUCLEOTIDE SEQUENCE [LARGE SCALE GENOMIC DNA]</scope>
    <source>
        <strain evidence="2">CECT 7224</strain>
    </source>
</reference>
<evidence type="ECO:0000313" key="2">
    <source>
        <dbReference type="Proteomes" id="UP000092819"/>
    </source>
</evidence>
<sequence>MPFVFIAGFIVGAGLYHINKEANGESPPTN</sequence>
<dbReference type="EMBL" id="FLQZ01000013">
    <property type="protein sequence ID" value="SBT11942.1"/>
    <property type="molecule type" value="Genomic_DNA"/>
</dbReference>
<protein>
    <submittedName>
        <fullName evidence="1">Uncharacterized protein</fullName>
    </submittedName>
</protein>
<evidence type="ECO:0000313" key="1">
    <source>
        <dbReference type="EMBL" id="SBT11942.1"/>
    </source>
</evidence>
<dbReference type="Proteomes" id="UP000092819">
    <property type="component" value="Unassembled WGS sequence"/>
</dbReference>